<evidence type="ECO:0000256" key="1">
    <source>
        <dbReference type="ARBA" id="ARBA00004613"/>
    </source>
</evidence>
<gene>
    <name evidence="8" type="ordered locus">AXX17_At2g10220</name>
</gene>
<keyword evidence="6" id="KW-1015">Disulfide bond</keyword>
<evidence type="ECO:0000256" key="2">
    <source>
        <dbReference type="ARBA" id="ARBA00009872"/>
    </source>
</evidence>
<reference evidence="9" key="1">
    <citation type="journal article" date="2016" name="Proc. Natl. Acad. Sci. U.S.A.">
        <title>Chromosome-level assembly of Arabidopsis thaliana Ler reveals the extent of translocation and inversion polymorphisms.</title>
        <authorList>
            <person name="Zapata L."/>
            <person name="Ding J."/>
            <person name="Willing E.M."/>
            <person name="Hartwig B."/>
            <person name="Bezdan D."/>
            <person name="Jiao W.B."/>
            <person name="Patel V."/>
            <person name="Velikkakam James G."/>
            <person name="Koornneef M."/>
            <person name="Ossowski S."/>
            <person name="Schneeberger K."/>
        </authorList>
    </citation>
    <scope>NUCLEOTIDE SEQUENCE [LARGE SCALE GENOMIC DNA]</scope>
    <source>
        <strain evidence="9">cv. Landsberg erecta</strain>
    </source>
</reference>
<feature type="chain" id="PRO_5008095428" description="Acidic protein" evidence="7">
    <location>
        <begin position="25"/>
        <end position="135"/>
    </location>
</feature>
<dbReference type="GO" id="GO:0006952">
    <property type="term" value="P:defense response"/>
    <property type="evidence" value="ECO:0007669"/>
    <property type="project" value="UniProtKB-KW"/>
</dbReference>
<dbReference type="InterPro" id="IPR036391">
    <property type="entry name" value="Thionin-like_sf"/>
</dbReference>
<evidence type="ECO:0000256" key="6">
    <source>
        <dbReference type="ARBA" id="ARBA00023157"/>
    </source>
</evidence>
<dbReference type="Gene3D" id="3.30.1350.10">
    <property type="entry name" value="Thionin-like"/>
    <property type="match status" value="1"/>
</dbReference>
<evidence type="ECO:0000256" key="7">
    <source>
        <dbReference type="SAM" id="SignalP"/>
    </source>
</evidence>
<dbReference type="GO" id="GO:0005576">
    <property type="term" value="C:extracellular region"/>
    <property type="evidence" value="ECO:0007669"/>
    <property type="project" value="UniProtKB-SubCell"/>
</dbReference>
<dbReference type="GO" id="GO:0090729">
    <property type="term" value="F:toxin activity"/>
    <property type="evidence" value="ECO:0007669"/>
    <property type="project" value="UniProtKB-KW"/>
</dbReference>
<proteinExistence type="inferred from homology"/>
<comment type="similarity">
    <text evidence="2">Belongs to the plant thionin (TC 1.C.44) family.</text>
</comment>
<dbReference type="ExpressionAtlas" id="A0A178VZT3">
    <property type="expression patterns" value="baseline and differential"/>
</dbReference>
<dbReference type="AlphaFoldDB" id="A0A178VZT3"/>
<dbReference type="Pfam" id="PF00321">
    <property type="entry name" value="Thionin"/>
    <property type="match status" value="1"/>
</dbReference>
<sequence>MEGKTVIFSVLVMGLVISQIQVEAQKTCCPSQSTRKEFEDCISEGNLQILCSAESGCRDTYVGYCPSGFPYGSLTNSGDVVNVYCKLGCVSSLCGALTSLQKFDTSGKVNVAVERCAKACSTICTKGSKTAVETV</sequence>
<comment type="caution">
    <text evidence="8">The sequence shown here is derived from an EMBL/GenBank/DDBJ whole genome shotgun (WGS) entry which is preliminary data.</text>
</comment>
<evidence type="ECO:0008006" key="10">
    <source>
        <dbReference type="Google" id="ProtNLM"/>
    </source>
</evidence>
<dbReference type="PANTHER" id="PTHR33920:SF2">
    <property type="entry name" value="THIONIN-2.1-RELATED"/>
    <property type="match status" value="1"/>
</dbReference>
<evidence type="ECO:0000256" key="5">
    <source>
        <dbReference type="ARBA" id="ARBA00022821"/>
    </source>
</evidence>
<keyword evidence="3" id="KW-0964">Secreted</keyword>
<keyword evidence="7" id="KW-0732">Signal</keyword>
<keyword evidence="4" id="KW-0800">Toxin</keyword>
<name>A0A178VZT3_ARATH</name>
<dbReference type="PROSITE" id="PS00271">
    <property type="entry name" value="THIONIN"/>
    <property type="match status" value="1"/>
</dbReference>
<dbReference type="PANTHER" id="PTHR33920">
    <property type="entry name" value="THIONIN-2.1-RELATED"/>
    <property type="match status" value="1"/>
</dbReference>
<dbReference type="SUPFAM" id="SSF57429">
    <property type="entry name" value="Crambin-like"/>
    <property type="match status" value="1"/>
</dbReference>
<protein>
    <recommendedName>
        <fullName evidence="10">Acidic protein</fullName>
    </recommendedName>
</protein>
<dbReference type="EMBL" id="LUHQ01000002">
    <property type="protein sequence ID" value="OAP10971.1"/>
    <property type="molecule type" value="Genomic_DNA"/>
</dbReference>
<evidence type="ECO:0000313" key="9">
    <source>
        <dbReference type="Proteomes" id="UP000078284"/>
    </source>
</evidence>
<dbReference type="Proteomes" id="UP000078284">
    <property type="component" value="Chromosome 2"/>
</dbReference>
<organism evidence="8 9">
    <name type="scientific">Arabidopsis thaliana</name>
    <name type="common">Mouse-ear cress</name>
    <dbReference type="NCBI Taxonomy" id="3702"/>
    <lineage>
        <taxon>Eukaryota</taxon>
        <taxon>Viridiplantae</taxon>
        <taxon>Streptophyta</taxon>
        <taxon>Embryophyta</taxon>
        <taxon>Tracheophyta</taxon>
        <taxon>Spermatophyta</taxon>
        <taxon>Magnoliopsida</taxon>
        <taxon>eudicotyledons</taxon>
        <taxon>Gunneridae</taxon>
        <taxon>Pentapetalae</taxon>
        <taxon>rosids</taxon>
        <taxon>malvids</taxon>
        <taxon>Brassicales</taxon>
        <taxon>Brassicaceae</taxon>
        <taxon>Camelineae</taxon>
        <taxon>Arabidopsis</taxon>
    </lineage>
</organism>
<evidence type="ECO:0000256" key="3">
    <source>
        <dbReference type="ARBA" id="ARBA00022525"/>
    </source>
</evidence>
<dbReference type="FunFam" id="3.30.1350.10:FF:000001">
    <property type="entry name" value="Hellethionin-D"/>
    <property type="match status" value="1"/>
</dbReference>
<keyword evidence="5" id="KW-0611">Plant defense</keyword>
<accession>A0A178VZT3</accession>
<feature type="signal peptide" evidence="7">
    <location>
        <begin position="1"/>
        <end position="24"/>
    </location>
</feature>
<evidence type="ECO:0000256" key="4">
    <source>
        <dbReference type="ARBA" id="ARBA00022656"/>
    </source>
</evidence>
<dbReference type="InterPro" id="IPR001010">
    <property type="entry name" value="Thionin"/>
</dbReference>
<comment type="subcellular location">
    <subcellularLocation>
        <location evidence="1">Secreted</location>
    </subcellularLocation>
</comment>
<evidence type="ECO:0000313" key="8">
    <source>
        <dbReference type="EMBL" id="OAP10971.1"/>
    </source>
</evidence>